<dbReference type="AlphaFoldDB" id="A0A1I0CWW0"/>
<organism evidence="1 2">
    <name type="scientific">Thorsellia anophelis DSM 18579</name>
    <dbReference type="NCBI Taxonomy" id="1123402"/>
    <lineage>
        <taxon>Bacteria</taxon>
        <taxon>Pseudomonadati</taxon>
        <taxon>Pseudomonadota</taxon>
        <taxon>Gammaproteobacteria</taxon>
        <taxon>Enterobacterales</taxon>
        <taxon>Thorselliaceae</taxon>
        <taxon>Thorsellia</taxon>
    </lineage>
</organism>
<reference evidence="2" key="1">
    <citation type="submission" date="2016-10" db="EMBL/GenBank/DDBJ databases">
        <authorList>
            <person name="Varghese N."/>
            <person name="Submissions S."/>
        </authorList>
    </citation>
    <scope>NUCLEOTIDE SEQUENCE [LARGE SCALE GENOMIC DNA]</scope>
    <source>
        <strain evidence="2">DSM 18579</strain>
    </source>
</reference>
<sequence length="314" mass="36478">MSKNYEECLIDIYELFDYTKFTVLHDEHKIFLCGGLVRDIGSPQTSFRGVFHQKYSNNSVNFILAEEFKDYDTIGKYKDLFVFENDIAHFSSLILIFLESPGSLVELGLFCANKAFYKKIVVIIPTMHYSNQNSFICLGPLQFLKGINPDSVLTFPWNIKKNELPDDHIITTFQDDFNLILAKLPKTTNFDKNNNAHLCILIYEIISLGSPISISEIELSIMALKLDIETNKLYNFLYLLKKFRYIDNHYYSSTTYYYPLKKTNNLIKFGTGSNGTKYDRVKLTVRLKMTYTDKKTDSQRKRYTVANNINQSQS</sequence>
<keyword evidence="2" id="KW-1185">Reference proteome</keyword>
<dbReference type="NCBIfam" id="NF038232">
    <property type="entry name" value="STM3845_fam"/>
    <property type="match status" value="1"/>
</dbReference>
<protein>
    <submittedName>
        <fullName evidence="1">Uncharacterized protein</fullName>
    </submittedName>
</protein>
<accession>A0A1I0CWW0</accession>
<dbReference type="Proteomes" id="UP000242642">
    <property type="component" value="Unassembled WGS sequence"/>
</dbReference>
<evidence type="ECO:0000313" key="2">
    <source>
        <dbReference type="Proteomes" id="UP000242642"/>
    </source>
</evidence>
<evidence type="ECO:0000313" key="1">
    <source>
        <dbReference type="EMBL" id="SET24245.1"/>
    </source>
</evidence>
<dbReference type="EMBL" id="FOHV01000012">
    <property type="protein sequence ID" value="SET24245.1"/>
    <property type="molecule type" value="Genomic_DNA"/>
</dbReference>
<dbReference type="InterPro" id="IPR049725">
    <property type="entry name" value="STM3845-like"/>
</dbReference>
<dbReference type="OrthoDB" id="9157388at2"/>
<name>A0A1I0CWW0_9GAMM</name>
<proteinExistence type="predicted"/>
<dbReference type="RefSeq" id="WP_093319878.1">
    <property type="nucleotide sequence ID" value="NZ_FOHV01000012.1"/>
</dbReference>
<gene>
    <name evidence="1" type="ORF">SAMN02583745_01782</name>
</gene>